<comment type="caution">
    <text evidence="1">The sequence shown here is derived from an EMBL/GenBank/DDBJ whole genome shotgun (WGS) entry which is preliminary data.</text>
</comment>
<protein>
    <submittedName>
        <fullName evidence="1">Uncharacterized protein</fullName>
    </submittedName>
</protein>
<dbReference type="Proteomes" id="UP000244224">
    <property type="component" value="Unassembled WGS sequence"/>
</dbReference>
<evidence type="ECO:0000313" key="2">
    <source>
        <dbReference type="Proteomes" id="UP000244224"/>
    </source>
</evidence>
<dbReference type="OrthoDB" id="8448987at2"/>
<dbReference type="AlphaFoldDB" id="A0A2T6ATE1"/>
<evidence type="ECO:0000313" key="1">
    <source>
        <dbReference type="EMBL" id="PTX46986.1"/>
    </source>
</evidence>
<dbReference type="RefSeq" id="WP_108129999.1">
    <property type="nucleotide sequence ID" value="NZ_QBKP01000014.1"/>
</dbReference>
<reference evidence="1 2" key="1">
    <citation type="submission" date="2018-04" db="EMBL/GenBank/DDBJ databases">
        <title>Genomic Encyclopedia of Archaeal and Bacterial Type Strains, Phase II (KMG-II): from individual species to whole genera.</title>
        <authorList>
            <person name="Goeker M."/>
        </authorList>
    </citation>
    <scope>NUCLEOTIDE SEQUENCE [LARGE SCALE GENOMIC DNA]</scope>
    <source>
        <strain evidence="1 2">DSM 21823</strain>
    </source>
</reference>
<keyword evidence="2" id="KW-1185">Reference proteome</keyword>
<dbReference type="EMBL" id="QBKP01000014">
    <property type="protein sequence ID" value="PTX46986.1"/>
    <property type="molecule type" value="Genomic_DNA"/>
</dbReference>
<organism evidence="1 2">
    <name type="scientific">Gemmobacter caeni</name>
    <dbReference type="NCBI Taxonomy" id="589035"/>
    <lineage>
        <taxon>Bacteria</taxon>
        <taxon>Pseudomonadati</taxon>
        <taxon>Pseudomonadota</taxon>
        <taxon>Alphaproteobacteria</taxon>
        <taxon>Rhodobacterales</taxon>
        <taxon>Paracoccaceae</taxon>
        <taxon>Gemmobacter</taxon>
    </lineage>
</organism>
<gene>
    <name evidence="1" type="ORF">C8N34_1146</name>
</gene>
<proteinExistence type="predicted"/>
<sequence>MAVAYVALENVVDVAQLREVLENHGPVLLRAVNDAGRFAHNEARKRITEGGTNWPAGYINNKTLSLRPATSLMRGNTGSAVITARSRPSTLTRFNATVVNDDKRKGVRVEVNRGRPKILWKAFMTNMGGNALVMMREGDYRQLPNINAHKYAWNGLVSLYGPSVDQVFKTHRDGPDGIATMALDRLEDVFAELMGFKHA</sequence>
<accession>A0A2T6ATE1</accession>
<name>A0A2T6ATE1_9RHOB</name>